<evidence type="ECO:0000256" key="1">
    <source>
        <dbReference type="ARBA" id="ARBA00022475"/>
    </source>
</evidence>
<dbReference type="GO" id="GO:0046872">
    <property type="term" value="F:metal ion binding"/>
    <property type="evidence" value="ECO:0007669"/>
    <property type="project" value="UniProtKB-KW"/>
</dbReference>
<dbReference type="GO" id="GO:0008758">
    <property type="term" value="F:UDP-2,3-diacylglucosamine hydrolase activity"/>
    <property type="evidence" value="ECO:0007669"/>
    <property type="project" value="TreeGrafter"/>
</dbReference>
<evidence type="ECO:0000313" key="8">
    <source>
        <dbReference type="Proteomes" id="UP000249746"/>
    </source>
</evidence>
<name>A0A2W6MSM5_9HELI</name>
<protein>
    <submittedName>
        <fullName evidence="7">Metallophosphoesterase</fullName>
    </submittedName>
</protein>
<dbReference type="SUPFAM" id="SSF56300">
    <property type="entry name" value="Metallo-dependent phosphatases"/>
    <property type="match status" value="1"/>
</dbReference>
<keyword evidence="8" id="KW-1185">Reference proteome</keyword>
<dbReference type="Pfam" id="PF00149">
    <property type="entry name" value="Metallophos"/>
    <property type="match status" value="1"/>
</dbReference>
<dbReference type="InterPro" id="IPR043461">
    <property type="entry name" value="LpxH-like"/>
</dbReference>
<dbReference type="Proteomes" id="UP000249746">
    <property type="component" value="Unassembled WGS sequence"/>
</dbReference>
<accession>A0A2W6MSM5</accession>
<keyword evidence="4" id="KW-0472">Membrane</keyword>
<dbReference type="EMBL" id="NBIU01000028">
    <property type="protein sequence ID" value="PZT47565.1"/>
    <property type="molecule type" value="Genomic_DNA"/>
</dbReference>
<evidence type="ECO:0000256" key="3">
    <source>
        <dbReference type="ARBA" id="ARBA00022723"/>
    </source>
</evidence>
<dbReference type="PANTHER" id="PTHR34990">
    <property type="entry name" value="UDP-2,3-DIACYLGLUCOSAMINE HYDROLASE-RELATED"/>
    <property type="match status" value="1"/>
</dbReference>
<evidence type="ECO:0000256" key="4">
    <source>
        <dbReference type="ARBA" id="ARBA00023136"/>
    </source>
</evidence>
<proteinExistence type="predicted"/>
<dbReference type="AlphaFoldDB" id="A0A2W6MSM5"/>
<organism evidence="7 8">
    <name type="scientific">Helicobacter valdiviensis</name>
    <dbReference type="NCBI Taxonomy" id="1458358"/>
    <lineage>
        <taxon>Bacteria</taxon>
        <taxon>Pseudomonadati</taxon>
        <taxon>Campylobacterota</taxon>
        <taxon>Epsilonproteobacteria</taxon>
        <taxon>Campylobacterales</taxon>
        <taxon>Helicobacteraceae</taxon>
        <taxon>Helicobacter</taxon>
    </lineage>
</organism>
<keyword evidence="3" id="KW-0479">Metal-binding</keyword>
<keyword evidence="1" id="KW-1003">Cell membrane</keyword>
<evidence type="ECO:0000256" key="5">
    <source>
        <dbReference type="ARBA" id="ARBA00023211"/>
    </source>
</evidence>
<dbReference type="InterPro" id="IPR029052">
    <property type="entry name" value="Metallo-depent_PP-like"/>
</dbReference>
<gene>
    <name evidence="7" type="ORF">B6S12_08330</name>
</gene>
<keyword evidence="2" id="KW-0997">Cell inner membrane</keyword>
<dbReference type="OrthoDB" id="270739at2"/>
<dbReference type="GO" id="GO:0009245">
    <property type="term" value="P:lipid A biosynthetic process"/>
    <property type="evidence" value="ECO:0007669"/>
    <property type="project" value="TreeGrafter"/>
</dbReference>
<dbReference type="RefSeq" id="WP_111230347.1">
    <property type="nucleotide sequence ID" value="NZ_NBIU01000028.1"/>
</dbReference>
<dbReference type="InterPro" id="IPR004843">
    <property type="entry name" value="Calcineurin-like_PHP"/>
</dbReference>
<keyword evidence="5" id="KW-0464">Manganese</keyword>
<evidence type="ECO:0000256" key="2">
    <source>
        <dbReference type="ARBA" id="ARBA00022519"/>
    </source>
</evidence>
<dbReference type="GO" id="GO:0016020">
    <property type="term" value="C:membrane"/>
    <property type="evidence" value="ECO:0007669"/>
    <property type="project" value="GOC"/>
</dbReference>
<dbReference type="Gene3D" id="3.60.21.10">
    <property type="match status" value="1"/>
</dbReference>
<evidence type="ECO:0000313" key="7">
    <source>
        <dbReference type="EMBL" id="PZT47565.1"/>
    </source>
</evidence>
<sequence length="248" mass="29611">MPPKTIQENAIFIADSHHHSIYNNNLDKFFLYLATLSKRQIFLMGDIFDFLVGGVSNSFRENKTTLELLEKLSHIHEIYYFEGNHDFLLKNSSYFKNIQYFSYTSQPVIFSLNNQNIYLSHGDIAISYGYRFYTFFIRSRFVISFLNFFSCILYPKIISHLKKKNNGYNQKDFIFLAKKRIKHYLAKYQMPPRSIIVEGHYHHGKMENMDNILYLNLPPFTCKKNYFVVEFQNSCLSFIQKEFKSDKY</sequence>
<reference evidence="7 8" key="1">
    <citation type="submission" date="2017-03" db="EMBL/GenBank/DDBJ databases">
        <title>Genomic and clinical evidence uncovers the enterohepatic species Helicobacter valdiviensis as a potential human intestinal pathogen.</title>
        <authorList>
            <person name="Fresia P."/>
            <person name="Jara R."/>
            <person name="Sierra R."/>
            <person name="Ferres I."/>
            <person name="Greif G."/>
            <person name="Iraola G."/>
            <person name="Collado L."/>
        </authorList>
    </citation>
    <scope>NUCLEOTIDE SEQUENCE [LARGE SCALE GENOMIC DNA]</scope>
    <source>
        <strain evidence="7 8">WBE14</strain>
    </source>
</reference>
<evidence type="ECO:0000259" key="6">
    <source>
        <dbReference type="Pfam" id="PF00149"/>
    </source>
</evidence>
<comment type="caution">
    <text evidence="7">The sequence shown here is derived from an EMBL/GenBank/DDBJ whole genome shotgun (WGS) entry which is preliminary data.</text>
</comment>
<feature type="domain" description="Calcineurin-like phosphoesterase" evidence="6">
    <location>
        <begin position="11"/>
        <end position="131"/>
    </location>
</feature>